<feature type="compositionally biased region" description="Polar residues" evidence="1">
    <location>
        <begin position="314"/>
        <end position="338"/>
    </location>
</feature>
<feature type="region of interest" description="Disordered" evidence="1">
    <location>
        <begin position="278"/>
        <end position="352"/>
    </location>
</feature>
<sequence>MEREPHNQSEEEKKPTGPMAAEGGHHSSSSSGTTMVAGVAEESVSRRTTGPSQTKRSLLLRIKLLKQLGINDIQEIDVCDANLVDRFLSIRLVNDTKELEKIRDSNLTKLNQIIDKCVESDNISDPTLNKILDMTISREINNDNSNHLTVPSPTMTKKRKAGASELASPRGHRRYRSDIPTVSEVDAGVGYPQMHQQPGAYTLPVPANQWMGNPYMQPPQQLQALPPQYLYPPGMGPQPPLPTMNSNPESQTPVMSSQYLSLNQHGLYQQNMRAHPLMNMGPQANIYGQQQPQQPQPAHERDPSRKSSTHRRSQSANISMANFRSPMRNSQHGSSQRPVNFLIHTPKHPPPT</sequence>
<organism evidence="2 3">
    <name type="scientific">Saccharomyces pastorianus</name>
    <name type="common">Lager yeast</name>
    <name type="synonym">Saccharomyces cerevisiae x Saccharomyces eubayanus</name>
    <dbReference type="NCBI Taxonomy" id="27292"/>
    <lineage>
        <taxon>Eukaryota</taxon>
        <taxon>Fungi</taxon>
        <taxon>Dikarya</taxon>
        <taxon>Ascomycota</taxon>
        <taxon>Saccharomycotina</taxon>
        <taxon>Saccharomycetes</taxon>
        <taxon>Saccharomycetales</taxon>
        <taxon>Saccharomycetaceae</taxon>
        <taxon>Saccharomyces</taxon>
    </lineage>
</organism>
<feature type="compositionally biased region" description="Polar residues" evidence="1">
    <location>
        <begin position="143"/>
        <end position="155"/>
    </location>
</feature>
<feature type="compositionally biased region" description="Basic and acidic residues" evidence="1">
    <location>
        <begin position="1"/>
        <end position="15"/>
    </location>
</feature>
<protein>
    <submittedName>
        <fullName evidence="2">Mitochondrial DNA polymerase</fullName>
    </submittedName>
</protein>
<keyword evidence="3" id="KW-1185">Reference proteome</keyword>
<name>A0A6C1EA00_SACPS</name>
<feature type="region of interest" description="Disordered" evidence="1">
    <location>
        <begin position="143"/>
        <end position="173"/>
    </location>
</feature>
<proteinExistence type="predicted"/>
<feature type="region of interest" description="Disordered" evidence="1">
    <location>
        <begin position="1"/>
        <end position="53"/>
    </location>
</feature>
<feature type="compositionally biased region" description="Polar residues" evidence="1">
    <location>
        <begin position="243"/>
        <end position="254"/>
    </location>
</feature>
<dbReference type="AlphaFoldDB" id="A0A6C1EA00"/>
<reference evidence="2 3" key="1">
    <citation type="journal article" date="2019" name="BMC Genomics">
        <title>Chromosome level assembly and comparative genome analysis confirm lager-brewing yeasts originated from a single hybridization.</title>
        <authorList>
            <person name="Salazar A.N."/>
            <person name="Gorter de Vries A.R."/>
            <person name="van den Broek M."/>
            <person name="Brouwers N."/>
            <person name="de la Torre Cortes P."/>
            <person name="Kuijpers N.G.A."/>
            <person name="Daran J.G."/>
            <person name="Abeel T."/>
        </authorList>
    </citation>
    <scope>NUCLEOTIDE SEQUENCE [LARGE SCALE GENOMIC DNA]</scope>
    <source>
        <strain evidence="2 3">CBS 1483</strain>
    </source>
</reference>
<evidence type="ECO:0000313" key="2">
    <source>
        <dbReference type="EMBL" id="QID85771.1"/>
    </source>
</evidence>
<evidence type="ECO:0000313" key="3">
    <source>
        <dbReference type="Proteomes" id="UP000501346"/>
    </source>
</evidence>
<gene>
    <name evidence="2" type="primary">POG1_2</name>
    <name evidence="2" type="ORF">GRS66_008356</name>
</gene>
<feature type="region of interest" description="Disordered" evidence="1">
    <location>
        <begin position="233"/>
        <end position="254"/>
    </location>
</feature>
<accession>A0A6C1EA00</accession>
<dbReference type="OrthoDB" id="4064025at2759"/>
<dbReference type="EMBL" id="CP049006">
    <property type="protein sequence ID" value="QID85771.1"/>
    <property type="molecule type" value="Genomic_DNA"/>
</dbReference>
<dbReference type="Proteomes" id="UP000501346">
    <property type="component" value="Chromosome SeIX"/>
</dbReference>
<evidence type="ECO:0000256" key="1">
    <source>
        <dbReference type="SAM" id="MobiDB-lite"/>
    </source>
</evidence>